<dbReference type="InterPro" id="IPR058240">
    <property type="entry name" value="rSAM_sf"/>
</dbReference>
<dbReference type="PANTHER" id="PTHR43837">
    <property type="entry name" value="RIBOSOMAL PROTEIN S12 METHYLTHIOTRANSFERASE RIMO"/>
    <property type="match status" value="1"/>
</dbReference>
<dbReference type="HAMAP" id="MF_01865">
    <property type="entry name" value="MTTase_RimO"/>
    <property type="match status" value="1"/>
</dbReference>
<protein>
    <recommendedName>
        <fullName evidence="8">Ribosomal protein uS12 methylthiotransferase RimO</fullName>
        <shortName evidence="8">uS12 MTTase</shortName>
        <shortName evidence="8">uS12 methylthiotransferase</shortName>
        <ecNumber evidence="8">2.8.4.4</ecNumber>
    </recommendedName>
    <alternativeName>
        <fullName evidence="8">Ribosomal protein uS12 (aspartate-C(3))-methylthiotransferase</fullName>
    </alternativeName>
    <alternativeName>
        <fullName evidence="8">Ribosome maturation factor RimO</fullName>
    </alternativeName>
</protein>
<feature type="binding site" evidence="8">
    <location>
        <position position="149"/>
    </location>
    <ligand>
        <name>[4Fe-4S] cluster</name>
        <dbReference type="ChEBI" id="CHEBI:49883"/>
        <label>2</label>
        <note>4Fe-4S-S-AdoMet</note>
    </ligand>
</feature>
<dbReference type="InterPro" id="IPR005840">
    <property type="entry name" value="Ribosomal_uS12_MeSTrfase_RimO"/>
</dbReference>
<dbReference type="InterPro" id="IPR012340">
    <property type="entry name" value="NA-bd_OB-fold"/>
</dbReference>
<dbReference type="RefSeq" id="WP_199898587.1">
    <property type="nucleotide sequence ID" value="NZ_BLAX01000001.1"/>
</dbReference>
<dbReference type="SFLD" id="SFLDS00029">
    <property type="entry name" value="Radical_SAM"/>
    <property type="match status" value="1"/>
</dbReference>
<dbReference type="FunFam" id="3.80.30.20:FF:000001">
    <property type="entry name" value="tRNA-2-methylthio-N(6)-dimethylallyladenosine synthase 2"/>
    <property type="match status" value="1"/>
</dbReference>
<dbReference type="FunFam" id="2.40.50.140:FF:000210">
    <property type="entry name" value="Ribosomal protein S12 methylthiotransferase RimO"/>
    <property type="match status" value="1"/>
</dbReference>
<dbReference type="PROSITE" id="PS51918">
    <property type="entry name" value="RADICAL_SAM"/>
    <property type="match status" value="1"/>
</dbReference>
<dbReference type="GO" id="GO:0103039">
    <property type="term" value="F:protein methylthiotransferase activity"/>
    <property type="evidence" value="ECO:0007669"/>
    <property type="project" value="UniProtKB-EC"/>
</dbReference>
<name>A0A5M4B157_9BACT</name>
<keyword evidence="11" id="KW-0689">Ribosomal protein</keyword>
<dbReference type="NCBIfam" id="TIGR00089">
    <property type="entry name" value="MiaB/RimO family radical SAM methylthiotransferase"/>
    <property type="match status" value="1"/>
</dbReference>
<dbReference type="SFLD" id="SFLDG01061">
    <property type="entry name" value="methylthiotransferase"/>
    <property type="match status" value="1"/>
</dbReference>
<accession>A0A5M4B157</accession>
<comment type="cofactor">
    <cofactor evidence="8">
        <name>[4Fe-4S] cluster</name>
        <dbReference type="ChEBI" id="CHEBI:49883"/>
    </cofactor>
    <text evidence="8">Binds 2 [4Fe-4S] clusters. One cluster is coordinated with 3 cysteines and an exchangeable S-adenosyl-L-methionine.</text>
</comment>
<feature type="binding site" evidence="8">
    <location>
        <position position="50"/>
    </location>
    <ligand>
        <name>[4Fe-4S] cluster</name>
        <dbReference type="ChEBI" id="CHEBI:49883"/>
        <label>1</label>
    </ligand>
</feature>
<comment type="catalytic activity">
    <reaction evidence="8">
        <text>L-aspartate(89)-[ribosomal protein uS12]-hydrogen + (sulfur carrier)-SH + AH2 + 2 S-adenosyl-L-methionine = 3-methylsulfanyl-L-aspartate(89)-[ribosomal protein uS12]-hydrogen + (sulfur carrier)-H + 5'-deoxyadenosine + L-methionine + A + S-adenosyl-L-homocysteine + 2 H(+)</text>
        <dbReference type="Rhea" id="RHEA:37087"/>
        <dbReference type="Rhea" id="RHEA-COMP:10460"/>
        <dbReference type="Rhea" id="RHEA-COMP:10461"/>
        <dbReference type="Rhea" id="RHEA-COMP:14737"/>
        <dbReference type="Rhea" id="RHEA-COMP:14739"/>
        <dbReference type="ChEBI" id="CHEBI:13193"/>
        <dbReference type="ChEBI" id="CHEBI:15378"/>
        <dbReference type="ChEBI" id="CHEBI:17319"/>
        <dbReference type="ChEBI" id="CHEBI:17499"/>
        <dbReference type="ChEBI" id="CHEBI:29917"/>
        <dbReference type="ChEBI" id="CHEBI:29961"/>
        <dbReference type="ChEBI" id="CHEBI:57844"/>
        <dbReference type="ChEBI" id="CHEBI:57856"/>
        <dbReference type="ChEBI" id="CHEBI:59789"/>
        <dbReference type="ChEBI" id="CHEBI:64428"/>
        <dbReference type="ChEBI" id="CHEBI:73599"/>
        <dbReference type="EC" id="2.8.4.4"/>
    </reaction>
</comment>
<evidence type="ECO:0000256" key="5">
    <source>
        <dbReference type="ARBA" id="ARBA00022723"/>
    </source>
</evidence>
<dbReference type="GO" id="GO:0046872">
    <property type="term" value="F:metal ion binding"/>
    <property type="evidence" value="ECO:0007669"/>
    <property type="project" value="UniProtKB-KW"/>
</dbReference>
<dbReference type="InterPro" id="IPR006638">
    <property type="entry name" value="Elp3/MiaA/NifB-like_rSAM"/>
</dbReference>
<evidence type="ECO:0000259" key="10">
    <source>
        <dbReference type="PROSITE" id="PS51918"/>
    </source>
</evidence>
<dbReference type="EMBL" id="BLAX01000001">
    <property type="protein sequence ID" value="GET33900.1"/>
    <property type="molecule type" value="Genomic_DNA"/>
</dbReference>
<feature type="binding site" evidence="8">
    <location>
        <position position="84"/>
    </location>
    <ligand>
        <name>[4Fe-4S] cluster</name>
        <dbReference type="ChEBI" id="CHEBI:49883"/>
        <label>1</label>
    </ligand>
</feature>
<dbReference type="GO" id="GO:0035599">
    <property type="term" value="F:aspartic acid methylthiotransferase activity"/>
    <property type="evidence" value="ECO:0007669"/>
    <property type="project" value="TreeGrafter"/>
</dbReference>
<feature type="binding site" evidence="8">
    <location>
        <position position="12"/>
    </location>
    <ligand>
        <name>[4Fe-4S] cluster</name>
        <dbReference type="ChEBI" id="CHEBI:49883"/>
        <label>1</label>
    </ligand>
</feature>
<evidence type="ECO:0000313" key="11">
    <source>
        <dbReference type="EMBL" id="GET33900.1"/>
    </source>
</evidence>
<feature type="domain" description="MTTase N-terminal" evidence="9">
    <location>
        <begin position="3"/>
        <end position="122"/>
    </location>
</feature>
<dbReference type="InterPro" id="IPR023404">
    <property type="entry name" value="rSAM_horseshoe"/>
</dbReference>
<evidence type="ECO:0000256" key="2">
    <source>
        <dbReference type="ARBA" id="ARBA00022490"/>
    </source>
</evidence>
<dbReference type="Pfam" id="PF18693">
    <property type="entry name" value="TRAM_2"/>
    <property type="match status" value="1"/>
</dbReference>
<evidence type="ECO:0000256" key="6">
    <source>
        <dbReference type="ARBA" id="ARBA00023004"/>
    </source>
</evidence>
<keyword evidence="4 8" id="KW-0949">S-adenosyl-L-methionine</keyword>
<evidence type="ECO:0000256" key="3">
    <source>
        <dbReference type="ARBA" id="ARBA00022679"/>
    </source>
</evidence>
<dbReference type="SFLD" id="SFLDF00274">
    <property type="entry name" value="ribosomal_protein_S12_methylth"/>
    <property type="match status" value="1"/>
</dbReference>
<comment type="similarity">
    <text evidence="8">Belongs to the methylthiotransferase family. RimO subfamily.</text>
</comment>
<keyword evidence="6 8" id="KW-0408">Iron</keyword>
<dbReference type="InterPro" id="IPR020612">
    <property type="entry name" value="Methylthiotransferase_CS"/>
</dbReference>
<dbReference type="InterPro" id="IPR005839">
    <property type="entry name" value="Methylthiotransferase"/>
</dbReference>
<evidence type="ECO:0000259" key="9">
    <source>
        <dbReference type="PROSITE" id="PS51449"/>
    </source>
</evidence>
<keyword evidence="2 8" id="KW-0963">Cytoplasm</keyword>
<keyword evidence="12" id="KW-1185">Reference proteome</keyword>
<feature type="binding site" evidence="8">
    <location>
        <position position="145"/>
    </location>
    <ligand>
        <name>[4Fe-4S] cluster</name>
        <dbReference type="ChEBI" id="CHEBI:49883"/>
        <label>2</label>
        <note>4Fe-4S-S-AdoMet</note>
    </ligand>
</feature>
<comment type="function">
    <text evidence="8">Catalyzes the methylthiolation of an aspartic acid residue of ribosomal protein uS12.</text>
</comment>
<dbReference type="SUPFAM" id="SSF102114">
    <property type="entry name" value="Radical SAM enzymes"/>
    <property type="match status" value="1"/>
</dbReference>
<dbReference type="Gene3D" id="2.40.50.140">
    <property type="entry name" value="Nucleic acid-binding proteins"/>
    <property type="match status" value="1"/>
</dbReference>
<organism evidence="11 12">
    <name type="scientific">Prolixibacter bellariivorans</name>
    <dbReference type="NCBI Taxonomy" id="314319"/>
    <lineage>
        <taxon>Bacteria</taxon>
        <taxon>Pseudomonadati</taxon>
        <taxon>Bacteroidota</taxon>
        <taxon>Bacteroidia</taxon>
        <taxon>Marinilabiliales</taxon>
        <taxon>Prolixibacteraceae</taxon>
        <taxon>Prolixibacter</taxon>
    </lineage>
</organism>
<dbReference type="Gene3D" id="3.80.30.20">
    <property type="entry name" value="tm_1862 like domain"/>
    <property type="match status" value="1"/>
</dbReference>
<reference evidence="11 12" key="1">
    <citation type="submission" date="2019-10" db="EMBL/GenBank/DDBJ databases">
        <title>Prolixibacter strains distinguished by the presence of nitrate reductase genes were adept at nitrate-dependent anaerobic corrosion of metallic iron and carbon steel.</title>
        <authorList>
            <person name="Iino T."/>
            <person name="Shono N."/>
            <person name="Ito K."/>
            <person name="Nakamura R."/>
            <person name="Sueoka K."/>
            <person name="Harayama S."/>
            <person name="Ohkuma M."/>
        </authorList>
    </citation>
    <scope>NUCLEOTIDE SEQUENCE [LARGE SCALE GENOMIC DNA]</scope>
    <source>
        <strain evidence="11 12">JCM 13498</strain>
    </source>
</reference>
<dbReference type="PANTHER" id="PTHR43837:SF1">
    <property type="entry name" value="RIBOSOMAL PROTEIN US12 METHYLTHIOTRANSFERASE RIMO"/>
    <property type="match status" value="1"/>
</dbReference>
<dbReference type="GO" id="GO:0006400">
    <property type="term" value="P:tRNA modification"/>
    <property type="evidence" value="ECO:0007669"/>
    <property type="project" value="InterPro"/>
</dbReference>
<evidence type="ECO:0000256" key="8">
    <source>
        <dbReference type="HAMAP-Rule" id="MF_01865"/>
    </source>
</evidence>
<dbReference type="GO" id="GO:0005840">
    <property type="term" value="C:ribosome"/>
    <property type="evidence" value="ECO:0007669"/>
    <property type="project" value="UniProtKB-KW"/>
</dbReference>
<dbReference type="EC" id="2.8.4.4" evidence="8"/>
<dbReference type="Gene3D" id="3.40.50.12160">
    <property type="entry name" value="Methylthiotransferase, N-terminal domain"/>
    <property type="match status" value="1"/>
</dbReference>
<dbReference type="InterPro" id="IPR038135">
    <property type="entry name" value="Methylthiotransferase_N_sf"/>
</dbReference>
<dbReference type="PROSITE" id="PS51449">
    <property type="entry name" value="MTTASE_N"/>
    <property type="match status" value="1"/>
</dbReference>
<evidence type="ECO:0000256" key="4">
    <source>
        <dbReference type="ARBA" id="ARBA00022691"/>
    </source>
</evidence>
<dbReference type="GO" id="GO:0005829">
    <property type="term" value="C:cytosol"/>
    <property type="evidence" value="ECO:0007669"/>
    <property type="project" value="TreeGrafter"/>
</dbReference>
<keyword evidence="11" id="KW-0687">Ribonucleoprotein</keyword>
<comment type="caution">
    <text evidence="11">The sequence shown here is derived from an EMBL/GenBank/DDBJ whole genome shotgun (WGS) entry which is preliminary data.</text>
</comment>
<dbReference type="PROSITE" id="PS01278">
    <property type="entry name" value="MTTASE_RADICAL"/>
    <property type="match status" value="1"/>
</dbReference>
<evidence type="ECO:0000313" key="12">
    <source>
        <dbReference type="Proteomes" id="UP000391834"/>
    </source>
</evidence>
<dbReference type="Proteomes" id="UP000391834">
    <property type="component" value="Unassembled WGS sequence"/>
</dbReference>
<evidence type="ECO:0000256" key="7">
    <source>
        <dbReference type="ARBA" id="ARBA00023014"/>
    </source>
</evidence>
<dbReference type="CDD" id="cd01335">
    <property type="entry name" value="Radical_SAM"/>
    <property type="match status" value="1"/>
</dbReference>
<keyword evidence="5 8" id="KW-0479">Metal-binding</keyword>
<comment type="subcellular location">
    <subcellularLocation>
        <location evidence="8">Cytoplasm</location>
    </subcellularLocation>
</comment>
<dbReference type="SFLD" id="SFLDG01082">
    <property type="entry name" value="B12-binding_domain_containing"/>
    <property type="match status" value="1"/>
</dbReference>
<dbReference type="SMART" id="SM00729">
    <property type="entry name" value="Elp3"/>
    <property type="match status" value="1"/>
</dbReference>
<dbReference type="GO" id="GO:0051539">
    <property type="term" value="F:4 iron, 4 sulfur cluster binding"/>
    <property type="evidence" value="ECO:0007669"/>
    <property type="project" value="UniProtKB-UniRule"/>
</dbReference>
<dbReference type="Pfam" id="PF04055">
    <property type="entry name" value="Radical_SAM"/>
    <property type="match status" value="1"/>
</dbReference>
<dbReference type="Pfam" id="PF00919">
    <property type="entry name" value="UPF0004"/>
    <property type="match status" value="1"/>
</dbReference>
<dbReference type="InterPro" id="IPR002792">
    <property type="entry name" value="TRAM_dom"/>
</dbReference>
<dbReference type="NCBIfam" id="TIGR01125">
    <property type="entry name" value="30S ribosomal protein S12 methylthiotransferase RimO"/>
    <property type="match status" value="1"/>
</dbReference>
<keyword evidence="7 8" id="KW-0411">Iron-sulfur</keyword>
<feature type="binding site" evidence="8">
    <location>
        <position position="152"/>
    </location>
    <ligand>
        <name>[4Fe-4S] cluster</name>
        <dbReference type="ChEBI" id="CHEBI:49883"/>
        <label>2</label>
        <note>4Fe-4S-S-AdoMet</note>
    </ligand>
</feature>
<dbReference type="AlphaFoldDB" id="A0A5M4B157"/>
<sequence length="431" mass="49546">MKKKVNVVTMGCSKNLVDSELFLNQLQHNGYDVVHDSNDTDARIVAVNTCGFILDAKEESVEAIMNFVDAKNKGMVDKIFVFGCLSARYRDELVAEIPEVDGFYGKFEVKKMITDLKANYYMSLSNERYLTTPSHYAFLKISEGCDRTCSYCAIPRMTGKHISKPMEDIIEEATLLAKKGVKELLIIAQDLSFYGMDRYKKNMLDELLNKLADIPGIEWIKLHYAYPAGFPHKILPVMRERKNIARYLDIALQHSSNRMLKIMRRNITREKTIELLNRIRKEVPGIHIRTTMLVGHPGETEEDFEDLKSFVREMRFERLGVFPYSFEEDTYAGENYKDDVPQEVKEARAAELMEIQQEIAAGITAEKVGTEMKVLIDRKDEDFYVGRTEFDSPEVDGEVYIDSQGKELEVGTFCQVEITHTNDYDLYGITK</sequence>
<dbReference type="InterPro" id="IPR013848">
    <property type="entry name" value="Methylthiotransferase_N"/>
</dbReference>
<gene>
    <name evidence="8 11" type="primary">rimO</name>
    <name evidence="11" type="ORF">PbJCM13498_27630</name>
</gene>
<keyword evidence="1 8" id="KW-0004">4Fe-4S</keyword>
<proteinExistence type="inferred from homology"/>
<feature type="domain" description="Radical SAM core" evidence="10">
    <location>
        <begin position="131"/>
        <end position="364"/>
    </location>
</feature>
<evidence type="ECO:0000256" key="1">
    <source>
        <dbReference type="ARBA" id="ARBA00022485"/>
    </source>
</evidence>
<dbReference type="InterPro" id="IPR007197">
    <property type="entry name" value="rSAM"/>
</dbReference>
<keyword evidence="3 8" id="KW-0808">Transferase</keyword>